<dbReference type="STRING" id="418985.A0A1V9XWB9"/>
<dbReference type="InterPro" id="IPR011990">
    <property type="entry name" value="TPR-like_helical_dom_sf"/>
</dbReference>
<dbReference type="Pfam" id="PF04910">
    <property type="entry name" value="Tcf25"/>
    <property type="match status" value="1"/>
</dbReference>
<feature type="compositionally biased region" description="Basic and acidic residues" evidence="1">
    <location>
        <begin position="677"/>
        <end position="704"/>
    </location>
</feature>
<dbReference type="FunCoup" id="A0A1V9XWB9">
    <property type="interactions" value="1984"/>
</dbReference>
<dbReference type="SUPFAM" id="SSF48452">
    <property type="entry name" value="TPR-like"/>
    <property type="match status" value="1"/>
</dbReference>
<dbReference type="InParanoid" id="A0A1V9XWB9"/>
<dbReference type="Proteomes" id="UP000192247">
    <property type="component" value="Unassembled WGS sequence"/>
</dbReference>
<dbReference type="InterPro" id="IPR006994">
    <property type="entry name" value="TCF25/Rqc1"/>
</dbReference>
<organism evidence="2 3">
    <name type="scientific">Tropilaelaps mercedesae</name>
    <dbReference type="NCBI Taxonomy" id="418985"/>
    <lineage>
        <taxon>Eukaryota</taxon>
        <taxon>Metazoa</taxon>
        <taxon>Ecdysozoa</taxon>
        <taxon>Arthropoda</taxon>
        <taxon>Chelicerata</taxon>
        <taxon>Arachnida</taxon>
        <taxon>Acari</taxon>
        <taxon>Parasitiformes</taxon>
        <taxon>Mesostigmata</taxon>
        <taxon>Gamasina</taxon>
        <taxon>Dermanyssoidea</taxon>
        <taxon>Laelapidae</taxon>
        <taxon>Tropilaelaps</taxon>
    </lineage>
</organism>
<proteinExistence type="predicted"/>
<dbReference type="PANTHER" id="PTHR22684:SF0">
    <property type="entry name" value="RIBOSOME QUALITY CONTROL COMPLEX SUBUNIT TCF25"/>
    <property type="match status" value="1"/>
</dbReference>
<dbReference type="OrthoDB" id="205993at2759"/>
<name>A0A1V9XWB9_9ACAR</name>
<feature type="compositionally biased region" description="Basic residues" evidence="1">
    <location>
        <begin position="98"/>
        <end position="110"/>
    </location>
</feature>
<evidence type="ECO:0000313" key="3">
    <source>
        <dbReference type="Proteomes" id="UP000192247"/>
    </source>
</evidence>
<dbReference type="GO" id="GO:1990112">
    <property type="term" value="C:RQC complex"/>
    <property type="evidence" value="ECO:0007669"/>
    <property type="project" value="TreeGrafter"/>
</dbReference>
<sequence length="704" mass="78160">MSNRHLKRLEQQSDIKGIAIPVLDQELVNEENLAVTPKKKSIFQLLASASDGEEDEVDGVDGVDAASCPATDANGGGSVGTAQPGESVGSVIAGGGKGKNRKKARKKNKHRSGDADGKKGAGRSATDNESELERELRYIEGENQPAMSSSADIADQAIKFVLSFHPKYLNPERELRQKFGASVLREERHQQQGLLARFPGKRLPPGVTRGVLIPDAEQHFLEMHGRKIGGITMEPVADRVGYFEYKFSPDYWRTQAEFMLLFNVFNQDDIIGMHQRIGDHVDTLLQVATIFRMNEEKTRAAYFVEQAVFVLERAFHSAFDLHSGNCRLDYRAKPNRGLFIALFQHAYYLSERGCPRTALEVCKVLLSLDPESDPLAVLLVIDHYALRALEDEWLVQFFEAFQQAGRNLDQLVNFAYSIALANFRLKRFEEADQLLRKALISFPQGLKAITDKNSIMMDKKTASVFDKIYPEDPTVRLYAERCAWMYREHEVMRWLERVTAEIVDSDVRPVAVGGPFALLRNVLRHIAQSHVPTVTIAARYLPVDAQPLYEFDPFPPKDAYGDLSAELLPVTADDMLSNFTFANFLNSFVPAWTGQEDGQEENNAANLVRECISDIVGAVRNLMSVAGTSSANGDTPNNNNNSSSNNNTSNDDGDANNAGAVGAEAQGDASIQGLSRSNDEDRATGRDPDSNEGQTPRRDEPFQR</sequence>
<comment type="caution">
    <text evidence="2">The sequence shown here is derived from an EMBL/GenBank/DDBJ whole genome shotgun (WGS) entry which is preliminary data.</text>
</comment>
<dbReference type="EMBL" id="MNPL01003062">
    <property type="protein sequence ID" value="OQR77780.1"/>
    <property type="molecule type" value="Genomic_DNA"/>
</dbReference>
<reference evidence="2 3" key="1">
    <citation type="journal article" date="2017" name="Gigascience">
        <title>Draft genome of the honey bee ectoparasitic mite, Tropilaelaps mercedesae, is shaped by the parasitic life history.</title>
        <authorList>
            <person name="Dong X."/>
            <person name="Armstrong S.D."/>
            <person name="Xia D."/>
            <person name="Makepeace B.L."/>
            <person name="Darby A.C."/>
            <person name="Kadowaki T."/>
        </authorList>
    </citation>
    <scope>NUCLEOTIDE SEQUENCE [LARGE SCALE GENOMIC DNA]</scope>
    <source>
        <strain evidence="2">Wuxi-XJTLU</strain>
    </source>
</reference>
<gene>
    <name evidence="2" type="ORF">BIW11_06849</name>
</gene>
<feature type="region of interest" description="Disordered" evidence="1">
    <location>
        <begin position="49"/>
        <end position="132"/>
    </location>
</feature>
<dbReference type="Gene3D" id="1.25.40.10">
    <property type="entry name" value="Tetratricopeptide repeat domain"/>
    <property type="match status" value="1"/>
</dbReference>
<evidence type="ECO:0000256" key="1">
    <source>
        <dbReference type="SAM" id="MobiDB-lite"/>
    </source>
</evidence>
<dbReference type="AlphaFoldDB" id="A0A1V9XWB9"/>
<feature type="compositionally biased region" description="Acidic residues" evidence="1">
    <location>
        <begin position="51"/>
        <end position="61"/>
    </location>
</feature>
<feature type="region of interest" description="Disordered" evidence="1">
    <location>
        <begin position="627"/>
        <end position="704"/>
    </location>
</feature>
<dbReference type="PANTHER" id="PTHR22684">
    <property type="entry name" value="NULP1-RELATED"/>
    <property type="match status" value="1"/>
</dbReference>
<feature type="compositionally biased region" description="Low complexity" evidence="1">
    <location>
        <begin position="629"/>
        <end position="660"/>
    </location>
</feature>
<accession>A0A1V9XWB9</accession>
<evidence type="ECO:0000313" key="2">
    <source>
        <dbReference type="EMBL" id="OQR77780.1"/>
    </source>
</evidence>
<keyword evidence="3" id="KW-1185">Reference proteome</keyword>
<protein>
    <submittedName>
        <fullName evidence="2">Transcription factor 25-like</fullName>
    </submittedName>
</protein>